<sequence>DGWLRNRLRYCIWHHWKKPERKRKNLIRLGIDHDHAYAWSRTRMGGWAVAQSPILGTTITLDRLGKRGYEAMLTHYEKIAPHLNEPLYTRPVRTVV</sequence>
<dbReference type="Proteomes" id="UP000199452">
    <property type="component" value="Unassembled WGS sequence"/>
</dbReference>
<name>A0A1G6KU92_9BACT</name>
<evidence type="ECO:0008006" key="3">
    <source>
        <dbReference type="Google" id="ProtNLM"/>
    </source>
</evidence>
<gene>
    <name evidence="1" type="ORF">SAMN05216323_10271</name>
</gene>
<organism evidence="1 2">
    <name type="scientific">Williamwhitmania taraxaci</name>
    <dbReference type="NCBI Taxonomy" id="1640674"/>
    <lineage>
        <taxon>Bacteria</taxon>
        <taxon>Pseudomonadati</taxon>
        <taxon>Bacteroidota</taxon>
        <taxon>Bacteroidia</taxon>
        <taxon>Bacteroidales</taxon>
        <taxon>Williamwhitmaniaceae</taxon>
        <taxon>Williamwhitmania</taxon>
    </lineage>
</organism>
<reference evidence="1 2" key="1">
    <citation type="submission" date="2016-09" db="EMBL/GenBank/DDBJ databases">
        <authorList>
            <person name="Capua I."/>
            <person name="De Benedictis P."/>
            <person name="Joannis T."/>
            <person name="Lombin L.H."/>
            <person name="Cattoli G."/>
        </authorList>
    </citation>
    <scope>NUCLEOTIDE SEQUENCE [LARGE SCALE GENOMIC DNA]</scope>
    <source>
        <strain evidence="1 2">A7P-90m</strain>
    </source>
</reference>
<evidence type="ECO:0000313" key="1">
    <source>
        <dbReference type="EMBL" id="SDC34497.1"/>
    </source>
</evidence>
<keyword evidence="2" id="KW-1185">Reference proteome</keyword>
<feature type="non-terminal residue" evidence="1">
    <location>
        <position position="1"/>
    </location>
</feature>
<accession>A0A1G6KU92</accession>
<dbReference type="AlphaFoldDB" id="A0A1G6KU92"/>
<proteinExistence type="predicted"/>
<evidence type="ECO:0000313" key="2">
    <source>
        <dbReference type="Proteomes" id="UP000199452"/>
    </source>
</evidence>
<dbReference type="EMBL" id="FMYP01000027">
    <property type="protein sequence ID" value="SDC34497.1"/>
    <property type="molecule type" value="Genomic_DNA"/>
</dbReference>
<protein>
    <recommendedName>
        <fullName evidence="3">Group II intron reverse transcriptase/maturase</fullName>
    </recommendedName>
</protein>
<dbReference type="STRING" id="1640674.SAMN05216323_10271"/>